<evidence type="ECO:0000313" key="2">
    <source>
        <dbReference type="Proteomes" id="UP000321199"/>
    </source>
</evidence>
<keyword evidence="2" id="KW-1185">Reference proteome</keyword>
<name>A0A5B8RYT8_9BURK</name>
<dbReference type="Gene3D" id="3.40.50.2300">
    <property type="match status" value="1"/>
</dbReference>
<dbReference type="OrthoDB" id="530017at2"/>
<proteinExistence type="predicted"/>
<dbReference type="InterPro" id="IPR012337">
    <property type="entry name" value="RNaseH-like_sf"/>
</dbReference>
<dbReference type="InterPro" id="IPR036397">
    <property type="entry name" value="RNaseH_sf"/>
</dbReference>
<evidence type="ECO:0000313" key="1">
    <source>
        <dbReference type="EMBL" id="QEA13888.1"/>
    </source>
</evidence>
<dbReference type="RefSeq" id="WP_146913473.1">
    <property type="nucleotide sequence ID" value="NZ_CP042344.1"/>
</dbReference>
<accession>A0A5B8RYT8</accession>
<sequence length="474" mass="53487">MSASQLANHVLLSEPKLSFHPARRSDVHIHPLRGLVQYGPYSKGLLVPDPIRVATLAPAGESQHLYDFLKELNSRYEPTERTDYLPAWPGFQQVFNVRMTGAGNSCHMELEAQLEHAYEASRSPHIVLAAAMTRALQQLDRRRNLFDVLFIYLPDRWEMGFTGGVGEDFDLHDHVKAITASAGMPVQIVREGSGLAYKDRASVMWRIGLALYAKAGGVPWKLAHTETETAYIGLSYSLRPVISGKPRFVTCCSQVFDADGAGVEFIAYDTNEFEVQRENPFLSRTEMFKVMTRAMDLYRRRHAGRVPRRVMVHKTTEFKPDEVDGCMEAFHLCESVDLVQVVEDVGWRGVLHEQPRVKGEPQAAMYPVTRGTLLGLGPFDALLWTHGAVAGISNRPYFQGSRGTPRPIRLIRHAGHGTWDDAAWAILALSKMDWNNDALYNPLPVTLEYAKVLSRVVKRMDRLGTTPYQFRFFM</sequence>
<dbReference type="SUPFAM" id="SSF53098">
    <property type="entry name" value="Ribonuclease H-like"/>
    <property type="match status" value="1"/>
</dbReference>
<dbReference type="CDD" id="cd04659">
    <property type="entry name" value="Piwi_piwi-like_ProArk"/>
    <property type="match status" value="1"/>
</dbReference>
<dbReference type="AlphaFoldDB" id="A0A5B8RYT8"/>
<evidence type="ECO:0008006" key="3">
    <source>
        <dbReference type="Google" id="ProtNLM"/>
    </source>
</evidence>
<reference evidence="1 2" key="1">
    <citation type="submission" date="2019-07" db="EMBL/GenBank/DDBJ databases">
        <title>Complete genome sequence of Comamonas sp. NLF 7-7 isolated from livestock.</title>
        <authorList>
            <person name="Kim D.H."/>
            <person name="Kim J.G."/>
        </authorList>
    </citation>
    <scope>NUCLEOTIDE SEQUENCE [LARGE SCALE GENOMIC DNA]</scope>
    <source>
        <strain evidence="1 2">NLF 7-7</strain>
    </source>
</reference>
<dbReference type="GO" id="GO:0003676">
    <property type="term" value="F:nucleic acid binding"/>
    <property type="evidence" value="ECO:0007669"/>
    <property type="project" value="InterPro"/>
</dbReference>
<dbReference type="Gene3D" id="3.30.420.10">
    <property type="entry name" value="Ribonuclease H-like superfamily/Ribonuclease H"/>
    <property type="match status" value="1"/>
</dbReference>
<protein>
    <recommendedName>
        <fullName evidence="3">Piwi domain-containing protein</fullName>
    </recommendedName>
</protein>
<dbReference type="KEGG" id="cof:FOZ74_13115"/>
<dbReference type="Proteomes" id="UP000321199">
    <property type="component" value="Chromosome"/>
</dbReference>
<gene>
    <name evidence="1" type="ORF">FOZ74_13115</name>
</gene>
<dbReference type="EMBL" id="CP042344">
    <property type="protein sequence ID" value="QEA13888.1"/>
    <property type="molecule type" value="Genomic_DNA"/>
</dbReference>
<organism evidence="1 2">
    <name type="scientific">Comamonas flocculans</name>
    <dbReference type="NCBI Taxonomy" id="2597701"/>
    <lineage>
        <taxon>Bacteria</taxon>
        <taxon>Pseudomonadati</taxon>
        <taxon>Pseudomonadota</taxon>
        <taxon>Betaproteobacteria</taxon>
        <taxon>Burkholderiales</taxon>
        <taxon>Comamonadaceae</taxon>
        <taxon>Comamonas</taxon>
    </lineage>
</organism>